<dbReference type="InterPro" id="IPR044893">
    <property type="entry name" value="RNA_pol_Rpb1_clamp_domain"/>
</dbReference>
<gene>
    <name evidence="9 12" type="primary">rpoC1</name>
    <name evidence="12" type="ORF">Rsub_pt058</name>
</gene>
<dbReference type="GO" id="GO:0000428">
    <property type="term" value="C:DNA-directed RNA polymerase complex"/>
    <property type="evidence" value="ECO:0007669"/>
    <property type="project" value="UniProtKB-KW"/>
</dbReference>
<dbReference type="InterPro" id="IPR006592">
    <property type="entry name" value="RNA_pol_N"/>
</dbReference>
<dbReference type="GO" id="GO:0009507">
    <property type="term" value="C:chloroplast"/>
    <property type="evidence" value="ECO:0007669"/>
    <property type="project" value="UniProtKB-SubCell"/>
</dbReference>
<name>A0A2Z6FBN5_9CHLO</name>
<feature type="binding site" evidence="9">
    <location>
        <position position="1116"/>
    </location>
    <ligand>
        <name>Mg(2+)</name>
        <dbReference type="ChEBI" id="CHEBI:18420"/>
    </ligand>
</feature>
<evidence type="ECO:0000256" key="4">
    <source>
        <dbReference type="ARBA" id="ARBA00022640"/>
    </source>
</evidence>
<dbReference type="InterPro" id="IPR042102">
    <property type="entry name" value="RNA_pol_Rpb1_3_sf"/>
</dbReference>
<dbReference type="Pfam" id="PF04997">
    <property type="entry name" value="RNA_pol_Rpb1_1"/>
    <property type="match status" value="2"/>
</dbReference>
<dbReference type="GO" id="GO:0003677">
    <property type="term" value="F:DNA binding"/>
    <property type="evidence" value="ECO:0007669"/>
    <property type="project" value="UniProtKB-UniRule"/>
</dbReference>
<keyword evidence="9" id="KW-0479">Metal-binding</keyword>
<comment type="subunit">
    <text evidence="9">In plastids the minimal PEP RNA polymerase catalytic core is composed of four subunits: alpha, beta, beta', and beta''. When a (nuclear-encoded) sigma factor is associated with the core the holoenzyme is formed, which can initiate transcription.</text>
</comment>
<dbReference type="InterPro" id="IPR007080">
    <property type="entry name" value="RNA_pol_Rpb1_1"/>
</dbReference>
<keyword evidence="12" id="KW-0150">Chloroplast</keyword>
<evidence type="ECO:0000256" key="7">
    <source>
        <dbReference type="ARBA" id="ARBA00023163"/>
    </source>
</evidence>
<dbReference type="PANTHER" id="PTHR19376">
    <property type="entry name" value="DNA-DIRECTED RNA POLYMERASE"/>
    <property type="match status" value="1"/>
</dbReference>
<keyword evidence="7 9" id="KW-0804">Transcription</keyword>
<comment type="cofactor">
    <cofactor evidence="9">
        <name>Zn(2+)</name>
        <dbReference type="ChEBI" id="CHEBI:29105"/>
    </cofactor>
    <text evidence="9">Binds 1 Zn(2+) ion per subunit.</text>
</comment>
<feature type="binding site" evidence="9">
    <location>
        <position position="155"/>
    </location>
    <ligand>
        <name>Zn(2+)</name>
        <dbReference type="ChEBI" id="CHEBI:29105"/>
    </ligand>
</feature>
<dbReference type="Pfam" id="PF04983">
    <property type="entry name" value="RNA_pol_Rpb1_3"/>
    <property type="match status" value="1"/>
</dbReference>
<feature type="binding site" evidence="9">
    <location>
        <position position="1114"/>
    </location>
    <ligand>
        <name>Mg(2+)</name>
        <dbReference type="ChEBI" id="CHEBI:18420"/>
    </ligand>
</feature>
<dbReference type="InterPro" id="IPR034678">
    <property type="entry name" value="RNApol_RpoC1"/>
</dbReference>
<keyword evidence="4 12" id="KW-0934">Plastid</keyword>
<evidence type="ECO:0000256" key="5">
    <source>
        <dbReference type="ARBA" id="ARBA00022679"/>
    </source>
</evidence>
<protein>
    <recommendedName>
        <fullName evidence="9">DNA-directed RNA polymerase subunit beta'</fullName>
        <ecNumber evidence="9">2.7.7.6</ecNumber>
    </recommendedName>
    <alternativeName>
        <fullName evidence="9">PEP</fullName>
    </alternativeName>
    <alternativeName>
        <fullName evidence="9">Plastid-encoded RNA polymerase subunit beta'</fullName>
        <shortName evidence="9">RNA polymerase subunit beta'</shortName>
    </alternativeName>
</protein>
<dbReference type="HAMAP" id="MF_01323">
    <property type="entry name" value="RNApol_bact_RpoC1"/>
    <property type="match status" value="1"/>
</dbReference>
<dbReference type="GO" id="GO:0003899">
    <property type="term" value="F:DNA-directed RNA polymerase activity"/>
    <property type="evidence" value="ECO:0007669"/>
    <property type="project" value="UniProtKB-UniRule"/>
</dbReference>
<dbReference type="GO" id="GO:0000287">
    <property type="term" value="F:magnesium ion binding"/>
    <property type="evidence" value="ECO:0007669"/>
    <property type="project" value="UniProtKB-UniRule"/>
</dbReference>
<keyword evidence="5 9" id="KW-0808">Transferase</keyword>
<dbReference type="SUPFAM" id="SSF64484">
    <property type="entry name" value="beta and beta-prime subunits of DNA dependent RNA-polymerase"/>
    <property type="match status" value="1"/>
</dbReference>
<dbReference type="InterPro" id="IPR007066">
    <property type="entry name" value="RNA_pol_Rpb1_3"/>
</dbReference>
<dbReference type="PANTHER" id="PTHR19376:SF54">
    <property type="entry name" value="DNA-DIRECTED RNA POLYMERASE SUBUNIT BETA"/>
    <property type="match status" value="1"/>
</dbReference>
<geneLocation type="chloroplast" evidence="12"/>
<evidence type="ECO:0000259" key="11">
    <source>
        <dbReference type="SMART" id="SM00663"/>
    </source>
</evidence>
<dbReference type="GO" id="GO:0006351">
    <property type="term" value="P:DNA-templated transcription"/>
    <property type="evidence" value="ECO:0007669"/>
    <property type="project" value="UniProtKB-UniRule"/>
</dbReference>
<evidence type="ECO:0000256" key="2">
    <source>
        <dbReference type="ARBA" id="ARBA00007207"/>
    </source>
</evidence>
<feature type="binding site" evidence="9">
    <location>
        <position position="1118"/>
    </location>
    <ligand>
        <name>Mg(2+)</name>
        <dbReference type="ChEBI" id="CHEBI:18420"/>
    </ligand>
</feature>
<dbReference type="EC" id="2.7.7.6" evidence="9"/>
<dbReference type="SMART" id="SM00663">
    <property type="entry name" value="RPOLA_N"/>
    <property type="match status" value="1"/>
</dbReference>
<comment type="function">
    <text evidence="1 9 10">DNA-dependent RNA polymerase catalyzes the transcription of DNA into RNA using the four ribonucleoside triphosphates as substrates.</text>
</comment>
<dbReference type="Gene3D" id="4.10.860.120">
    <property type="entry name" value="RNA polymerase II, clamp domain"/>
    <property type="match status" value="1"/>
</dbReference>
<keyword evidence="3 9" id="KW-0240">DNA-directed RNA polymerase</keyword>
<accession>A0A2Z6FBN5</accession>
<dbReference type="Gene3D" id="2.40.40.20">
    <property type="match status" value="1"/>
</dbReference>
<evidence type="ECO:0000313" key="12">
    <source>
        <dbReference type="EMBL" id="BBE24862.1"/>
    </source>
</evidence>
<comment type="catalytic activity">
    <reaction evidence="8 9 10">
        <text>RNA(n) + a ribonucleoside 5'-triphosphate = RNA(n+1) + diphosphate</text>
        <dbReference type="Rhea" id="RHEA:21248"/>
        <dbReference type="Rhea" id="RHEA-COMP:14527"/>
        <dbReference type="Rhea" id="RHEA-COMP:17342"/>
        <dbReference type="ChEBI" id="CHEBI:33019"/>
        <dbReference type="ChEBI" id="CHEBI:61557"/>
        <dbReference type="ChEBI" id="CHEBI:140395"/>
        <dbReference type="EC" id="2.7.7.6"/>
    </reaction>
</comment>
<comment type="similarity">
    <text evidence="2 9">Belongs to the RNA polymerase beta' chain family. RpoC1 subfamily.</text>
</comment>
<feature type="binding site" evidence="9">
    <location>
        <position position="152"/>
    </location>
    <ligand>
        <name>Zn(2+)</name>
        <dbReference type="ChEBI" id="CHEBI:29105"/>
    </ligand>
</feature>
<feature type="binding site" evidence="9">
    <location>
        <position position="125"/>
    </location>
    <ligand>
        <name>Zn(2+)</name>
        <dbReference type="ChEBI" id="CHEBI:29105"/>
    </ligand>
</feature>
<evidence type="ECO:0000256" key="6">
    <source>
        <dbReference type="ARBA" id="ARBA00022695"/>
    </source>
</evidence>
<comment type="cofactor">
    <cofactor evidence="9">
        <name>Mg(2+)</name>
        <dbReference type="ChEBI" id="CHEBI:18420"/>
    </cofactor>
    <text evidence="9">Binds 1 Mg(2+) ion per subunit.</text>
</comment>
<evidence type="ECO:0000256" key="1">
    <source>
        <dbReference type="ARBA" id="ARBA00004026"/>
    </source>
</evidence>
<dbReference type="Gene3D" id="1.10.40.90">
    <property type="match status" value="1"/>
</dbReference>
<dbReference type="GO" id="GO:0008270">
    <property type="term" value="F:zinc ion binding"/>
    <property type="evidence" value="ECO:0007669"/>
    <property type="project" value="UniProtKB-UniRule"/>
</dbReference>
<reference evidence="12" key="1">
    <citation type="journal article" date="2018" name="Sci. Rep.">
        <title>Raphidocelis subcapitata (=Pseudokirchneriella subcapitata) provides an insight into genome evolution and environmental adaptations in the Sphaeropleales.</title>
        <authorList>
            <person name="Suzuki S."/>
            <person name="Yamaguchi H."/>
            <person name="Nakajima N."/>
            <person name="Kawachi M."/>
        </authorList>
    </citation>
    <scope>NUCLEOTIDE SEQUENCE</scope>
    <source>
        <strain evidence="12">NIES-35</strain>
    </source>
</reference>
<evidence type="ECO:0000256" key="9">
    <source>
        <dbReference type="HAMAP-Rule" id="MF_01323"/>
    </source>
</evidence>
<evidence type="ECO:0000256" key="10">
    <source>
        <dbReference type="RuleBase" id="RU004279"/>
    </source>
</evidence>
<evidence type="ECO:0000256" key="8">
    <source>
        <dbReference type="ARBA" id="ARBA00048552"/>
    </source>
</evidence>
<dbReference type="EMBL" id="AP018038">
    <property type="protein sequence ID" value="BBE24862.1"/>
    <property type="molecule type" value="Genomic_DNA"/>
</dbReference>
<proteinExistence type="inferred from homology"/>
<comment type="subcellular location">
    <subcellularLocation>
        <location evidence="9">Plastid</location>
        <location evidence="9">Chloroplast</location>
    </subcellularLocation>
</comment>
<dbReference type="InterPro" id="IPR045867">
    <property type="entry name" value="DNA-dir_RpoC_beta_prime"/>
</dbReference>
<feature type="binding site" evidence="9">
    <location>
        <position position="123"/>
    </location>
    <ligand>
        <name>Zn(2+)</name>
        <dbReference type="ChEBI" id="CHEBI:29105"/>
    </ligand>
</feature>
<evidence type="ECO:0000256" key="3">
    <source>
        <dbReference type="ARBA" id="ARBA00022478"/>
    </source>
</evidence>
<keyword evidence="9" id="KW-0862">Zinc</keyword>
<sequence>MSVQQKNLSPIFQKLSLVPKVNKKDISLRLGTQKDLEDSQRSTLTIPNVDLINGYSKIQELKLVKIGLASSEQIIRWAEKLLPNGKVFGEVLNANTLHYKTFKPHKGGLFCERVFGPLKDFECACGIKQKPFDDEHYVENLLETKKIKRIFCSQCDVEYTWSVIRRYQLGYIQLAAPISHLWYLKTTPSYLSLLLDMQKRDLESIVYCMQITTLEYYWKPLYALQMNLDASALFRSYKTFRTLDTENKTNSLFAKKNRELIKKQEKESQKRKKIKIKRQRVYLTSTTIEKIESLKHESLQKQIQYLEKSFELSTTDLDPNTFLQTSNITRFLQQNVSRKIKKKTFLTIYQTFAKNFYTKIFRALTNRYGNNLRKLLSFSHKETNYDDNLESKNETARILQFENKKRNFSRLGFLLKKELQLNEKRKTGFQTSLVDLQQKIQFFVSNSFKHSIFFGSFRLNKSLNQRFDILKGFQEKKIFLGSLISFLTKNYLKEPWTVITIKTLQATPLFFFRKQNKSSIEGLSSLKRFLNDYFFLYLLLIIQSNSDSFLKPRTFSFYTEQIISSIRRLELGERLLSKKQKPQDLEFLSKFLQTNCLMNKTQSTINFFEIKTLFSKTKEPSFDLVNSLLQRWVWLIIKSRTLKKLNKRFLKKRQLSLESPDFKIKALDPQVDKLGHLVSNDIVGVNFQKTFTTKSMIFNEINFQKKSYKFLKNADVYLGTCFDSSKVMIRQRDVLMKKGKKINMRDVALINNLYTVAYSKGWLSEKDWKYFVYYSTSPIEITDARLIHYKHRFIESDRLKIPIMGAHFIEKILQQYEGLELKTMAKQTQMVLPKLNRYIRFRKQRVLKKIELIEIQKLLQKRDEMIRRLKLFRKLFKKNSKATSMILNTLPVLPPDLRPILKMQNQIAASDLNRFYQRILYRNDRLKKFLRSNGTWIQNETGFEIKYAHRLLQEAVDNLIQNGKGNVKPETNSRGQALKSLSEILKGKQGRFRQYLLGKRVDYSGRSVIVVGPKLKIYECGLPFEMAIELFLPFLIKKIFQYKLAKTIIGAKTILKNQLETTWNLLEEVMQNHPILLNRAPTLHRLGIQSFQPKLIEGRAILLHPLVCPAFNADFDGDQMAVHVPITVEARTEAWKLMFSRNHLISAATGEPMLLPSQDMVLGCYFLTTEYFQRARFNEKRPFTSTTRFYFANMNDVLQAYFSEKIHLQTPIWIKWNGLLQTEDILAKPLEIRLTTEGDWTEVRSKSQKRLNRQGISQNFFIRTTAGRVLFNNLIQNCIQNS</sequence>
<feature type="domain" description="RNA polymerase N-terminal" evidence="11">
    <location>
        <begin position="883"/>
        <end position="1168"/>
    </location>
</feature>
<dbReference type="Pfam" id="PF00623">
    <property type="entry name" value="RNA_pol_Rpb1_2"/>
    <property type="match status" value="2"/>
</dbReference>
<keyword evidence="9" id="KW-0460">Magnesium</keyword>
<dbReference type="Gene3D" id="1.10.274.100">
    <property type="entry name" value="RNA polymerase Rpb1, domain 3"/>
    <property type="match status" value="1"/>
</dbReference>
<organism evidence="12">
    <name type="scientific">Raphidocelis subcapitata</name>
    <dbReference type="NCBI Taxonomy" id="307507"/>
    <lineage>
        <taxon>Eukaryota</taxon>
        <taxon>Viridiplantae</taxon>
        <taxon>Chlorophyta</taxon>
        <taxon>core chlorophytes</taxon>
        <taxon>Chlorophyceae</taxon>
        <taxon>CS clade</taxon>
        <taxon>Sphaeropleales</taxon>
        <taxon>Selenastraceae</taxon>
        <taxon>Raphidocelis</taxon>
    </lineage>
</organism>
<keyword evidence="6 9" id="KW-0548">Nucleotidyltransferase</keyword>
<dbReference type="InterPro" id="IPR000722">
    <property type="entry name" value="RNA_pol_asu"/>
</dbReference>